<proteinExistence type="predicted"/>
<keyword evidence="3" id="KW-1185">Reference proteome</keyword>
<dbReference type="Proteomes" id="UP001322664">
    <property type="component" value="Chromosome"/>
</dbReference>
<evidence type="ECO:0000313" key="3">
    <source>
        <dbReference type="Proteomes" id="UP001322664"/>
    </source>
</evidence>
<dbReference type="RefSeq" id="WP_319838183.1">
    <property type="nucleotide sequence ID" value="NZ_CP137624.1"/>
</dbReference>
<evidence type="ECO:0000313" key="2">
    <source>
        <dbReference type="EMBL" id="WPK13737.1"/>
    </source>
</evidence>
<evidence type="ECO:0000256" key="1">
    <source>
        <dbReference type="SAM" id="Phobius"/>
    </source>
</evidence>
<gene>
    <name evidence="2" type="ORF">R6U77_08775</name>
</gene>
<name>A0ABZ0RZR2_9BACI</name>
<dbReference type="EMBL" id="CP137624">
    <property type="protein sequence ID" value="WPK13737.1"/>
    <property type="molecule type" value="Genomic_DNA"/>
</dbReference>
<keyword evidence="1" id="KW-0472">Membrane</keyword>
<protein>
    <submittedName>
        <fullName evidence="2">Uncharacterized protein</fullName>
    </submittedName>
</protein>
<reference evidence="2 3" key="1">
    <citation type="submission" date="2023-09" db="EMBL/GenBank/DDBJ databases">
        <authorList>
            <person name="Page C.A."/>
            <person name="Perez-Diaz I.M."/>
        </authorList>
    </citation>
    <scope>NUCLEOTIDE SEQUENCE [LARGE SCALE GENOMIC DNA]</scope>
    <source>
        <strain evidence="2 3">Ll15</strain>
    </source>
</reference>
<keyword evidence="1" id="KW-1133">Transmembrane helix</keyword>
<accession>A0ABZ0RZR2</accession>
<feature type="transmembrane region" description="Helical" evidence="1">
    <location>
        <begin position="14"/>
        <end position="33"/>
    </location>
</feature>
<organism evidence="2 3">
    <name type="scientific">Lysinibacillus louembei</name>
    <dbReference type="NCBI Taxonomy" id="1470088"/>
    <lineage>
        <taxon>Bacteria</taxon>
        <taxon>Bacillati</taxon>
        <taxon>Bacillota</taxon>
        <taxon>Bacilli</taxon>
        <taxon>Bacillales</taxon>
        <taxon>Bacillaceae</taxon>
        <taxon>Lysinibacillus</taxon>
    </lineage>
</organism>
<sequence>MFEFNHHHPLAPEFYTTVLGFTVVILLSVWFFIHYLRVGLNSSDASRVDAKK</sequence>
<keyword evidence="1" id="KW-0812">Transmembrane</keyword>